<dbReference type="InterPro" id="IPR055235">
    <property type="entry name" value="ASD1_cat"/>
</dbReference>
<dbReference type="InterPro" id="IPR008979">
    <property type="entry name" value="Galactose-bd-like_sf"/>
</dbReference>
<organism evidence="9 10">
    <name type="scientific">Paraflavitalea soli</name>
    <dbReference type="NCBI Taxonomy" id="2315862"/>
    <lineage>
        <taxon>Bacteria</taxon>
        <taxon>Pseudomonadati</taxon>
        <taxon>Bacteroidota</taxon>
        <taxon>Chitinophagia</taxon>
        <taxon>Chitinophagales</taxon>
        <taxon>Chitinophagaceae</taxon>
        <taxon>Paraflavitalea</taxon>
    </lineage>
</organism>
<keyword evidence="5" id="KW-0378">Hydrolase</keyword>
<dbReference type="Pfam" id="PF02018">
    <property type="entry name" value="CBM_4_9"/>
    <property type="match status" value="1"/>
</dbReference>
<dbReference type="OrthoDB" id="9758333at2"/>
<gene>
    <name evidence="9" type="ORF">D3H65_00330</name>
</gene>
<evidence type="ECO:0000256" key="7">
    <source>
        <dbReference type="SAM" id="SignalP"/>
    </source>
</evidence>
<dbReference type="KEGG" id="pseg:D3H65_00330"/>
<dbReference type="SUPFAM" id="SSF49785">
    <property type="entry name" value="Galactose-binding domain-like"/>
    <property type="match status" value="1"/>
</dbReference>
<dbReference type="EC" id="3.2.1.55" evidence="3"/>
<comment type="similarity">
    <text evidence="2">Belongs to the glycosyl hydrolase 51 family.</text>
</comment>
<dbReference type="SUPFAM" id="SSF51011">
    <property type="entry name" value="Glycosyl hydrolase domain"/>
    <property type="match status" value="1"/>
</dbReference>
<dbReference type="Pfam" id="PF22848">
    <property type="entry name" value="ASD1_dom"/>
    <property type="match status" value="1"/>
</dbReference>
<evidence type="ECO:0000256" key="3">
    <source>
        <dbReference type="ARBA" id="ARBA00012670"/>
    </source>
</evidence>
<dbReference type="InterPro" id="IPR010720">
    <property type="entry name" value="Alpha-L-AF_C"/>
</dbReference>
<proteinExistence type="inferred from homology"/>
<dbReference type="EMBL" id="CP032157">
    <property type="protein sequence ID" value="AXY72516.1"/>
    <property type="molecule type" value="Genomic_DNA"/>
</dbReference>
<dbReference type="PANTHER" id="PTHR31776">
    <property type="entry name" value="ALPHA-L-ARABINOFURANOSIDASE 1"/>
    <property type="match status" value="1"/>
</dbReference>
<evidence type="ECO:0000313" key="9">
    <source>
        <dbReference type="EMBL" id="AXY72516.1"/>
    </source>
</evidence>
<evidence type="ECO:0000256" key="4">
    <source>
        <dbReference type="ARBA" id="ARBA00022729"/>
    </source>
</evidence>
<dbReference type="GO" id="GO:0046556">
    <property type="term" value="F:alpha-L-arabinofuranosidase activity"/>
    <property type="evidence" value="ECO:0007669"/>
    <property type="project" value="UniProtKB-EC"/>
</dbReference>
<dbReference type="GO" id="GO:0046373">
    <property type="term" value="P:L-arabinose metabolic process"/>
    <property type="evidence" value="ECO:0007669"/>
    <property type="project" value="InterPro"/>
</dbReference>
<dbReference type="InterPro" id="IPR013780">
    <property type="entry name" value="Glyco_hydro_b"/>
</dbReference>
<evidence type="ECO:0000256" key="5">
    <source>
        <dbReference type="ARBA" id="ARBA00022801"/>
    </source>
</evidence>
<evidence type="ECO:0000259" key="8">
    <source>
        <dbReference type="SMART" id="SM00813"/>
    </source>
</evidence>
<keyword evidence="6" id="KW-0325">Glycoprotein</keyword>
<dbReference type="Gene3D" id="3.20.20.80">
    <property type="entry name" value="Glycosidases"/>
    <property type="match status" value="1"/>
</dbReference>
<feature type="domain" description="Alpha-L-arabinofuranosidase C-terminal" evidence="8">
    <location>
        <begin position="457"/>
        <end position="645"/>
    </location>
</feature>
<evidence type="ECO:0000313" key="10">
    <source>
        <dbReference type="Proteomes" id="UP000263900"/>
    </source>
</evidence>
<feature type="chain" id="PRO_5017545737" description="non-reducing end alpha-L-arabinofuranosidase" evidence="7">
    <location>
        <begin position="21"/>
        <end position="654"/>
    </location>
</feature>
<dbReference type="Proteomes" id="UP000263900">
    <property type="component" value="Chromosome"/>
</dbReference>
<reference evidence="9 10" key="1">
    <citation type="submission" date="2018-09" db="EMBL/GenBank/DDBJ databases">
        <title>Genome sequencing of strain 6GH32-13.</title>
        <authorList>
            <person name="Weon H.-Y."/>
            <person name="Heo J."/>
            <person name="Kwon S.-W."/>
        </authorList>
    </citation>
    <scope>NUCLEOTIDE SEQUENCE [LARGE SCALE GENOMIC DNA]</scope>
    <source>
        <strain evidence="9 10">5GH32-13</strain>
    </source>
</reference>
<accession>A0A3B7MHF6</accession>
<comment type="catalytic activity">
    <reaction evidence="1">
        <text>Hydrolysis of terminal non-reducing alpha-L-arabinofuranoside residues in alpha-L-arabinosides.</text>
        <dbReference type="EC" id="3.2.1.55"/>
    </reaction>
</comment>
<evidence type="ECO:0000256" key="2">
    <source>
        <dbReference type="ARBA" id="ARBA00007186"/>
    </source>
</evidence>
<keyword evidence="4 7" id="KW-0732">Signal</keyword>
<dbReference type="InterPro" id="IPR051563">
    <property type="entry name" value="Glycosyl_Hydrolase_51"/>
</dbReference>
<dbReference type="RefSeq" id="WP_119048354.1">
    <property type="nucleotide sequence ID" value="NZ_CP032157.1"/>
</dbReference>
<dbReference type="PROSITE" id="PS51257">
    <property type="entry name" value="PROKAR_LIPOPROTEIN"/>
    <property type="match status" value="1"/>
</dbReference>
<sequence length="654" mass="72755">MKRLAILAAGVSLIACQLTAQTTQVFTVKANQVKAPVQKTMWGIFFEDINFGADGGIYAELVKNRSFEFATPLMGWKEQKLNNAQGAVLIINRGEQSTNPRYARFTVRSASGYGITNEGFRGMGITANQQYDLSLLARATEGRTKLRIELVSANNQKIAETSINLAGNEWKKYTASLTATTTDPKAKLNIWFDGTGVVDADMISLFPKNTWKNRPGGLRADLVQLLADMKPGFLRFPGGCIVEGRELENRYQWKKTIGAVDEREVIINRWNTEFRHKLTPDYYQSFGLGFYEYFLLADDIGAEPLPILNCGMACQFNTAEVVPTEDLDPYIQDALDLIEFANGGTDTKWGKVRAQMGHPAPFNLKLLGVGNEQWGEQYIERYKLFAKAIKEKYPAVQLVSSVGPNPDGPLFDYLDPTLRGLKADILDEHYYRAPDWFLKNARRYDNYDRKGPKIFAGEYAAQSKAVASADNSNNWQCALSEAAFMTGLERNADVVHMASYAPLFAHAEGWQWTPDLIWFNNLQSYGTPNYYVQKLFSVNKGTHVVNMTLNNEIAGGQNGLYANACIDSVAKEVIVKIVNTGATPQSSEVNIEGVKKLATTANVEVLKNEDLQQANSFAQPTGISPQPTTLPFKGKKLPVTLAPYSFQVIRVKIL</sequence>
<dbReference type="Gene3D" id="2.60.120.260">
    <property type="entry name" value="Galactose-binding domain-like"/>
    <property type="match status" value="1"/>
</dbReference>
<dbReference type="PANTHER" id="PTHR31776:SF0">
    <property type="entry name" value="ALPHA-L-ARABINOFURANOSIDASE 1"/>
    <property type="match status" value="1"/>
</dbReference>
<dbReference type="InterPro" id="IPR003305">
    <property type="entry name" value="CenC_carb-bd"/>
</dbReference>
<dbReference type="AlphaFoldDB" id="A0A3B7MHF6"/>
<dbReference type="Pfam" id="PF06964">
    <property type="entry name" value="Alpha-L-AF_C"/>
    <property type="match status" value="1"/>
</dbReference>
<evidence type="ECO:0000256" key="6">
    <source>
        <dbReference type="ARBA" id="ARBA00023180"/>
    </source>
</evidence>
<protein>
    <recommendedName>
        <fullName evidence="3">non-reducing end alpha-L-arabinofuranosidase</fullName>
        <ecNumber evidence="3">3.2.1.55</ecNumber>
    </recommendedName>
</protein>
<dbReference type="Gene3D" id="2.60.40.1180">
    <property type="entry name" value="Golgi alpha-mannosidase II"/>
    <property type="match status" value="1"/>
</dbReference>
<feature type="signal peptide" evidence="7">
    <location>
        <begin position="1"/>
        <end position="20"/>
    </location>
</feature>
<keyword evidence="10" id="KW-1185">Reference proteome</keyword>
<evidence type="ECO:0000256" key="1">
    <source>
        <dbReference type="ARBA" id="ARBA00001462"/>
    </source>
</evidence>
<dbReference type="SUPFAM" id="SSF51445">
    <property type="entry name" value="(Trans)glycosidases"/>
    <property type="match status" value="1"/>
</dbReference>
<dbReference type="InterPro" id="IPR017853">
    <property type="entry name" value="GH"/>
</dbReference>
<name>A0A3B7MHF6_9BACT</name>
<dbReference type="SMART" id="SM00813">
    <property type="entry name" value="Alpha-L-AF_C"/>
    <property type="match status" value="1"/>
</dbReference>